<dbReference type="EMBL" id="JAMXFF010000096">
    <property type="protein sequence ID" value="MCT7970377.1"/>
    <property type="molecule type" value="Genomic_DNA"/>
</dbReference>
<proteinExistence type="predicted"/>
<comment type="caution">
    <text evidence="2">The sequence shown here is derived from an EMBL/GenBank/DDBJ whole genome shotgun (WGS) entry which is preliminary data.</text>
</comment>
<reference evidence="2 3" key="1">
    <citation type="journal article" date="2022" name="Front. Microbiol.">
        <title>High genomic differentiation and limited gene flow indicate recent cryptic speciation within the genus Laspinema (cyanobacteria).</title>
        <authorList>
            <person name="Stanojkovic A."/>
            <person name="Skoupy S."/>
            <person name="Skaloud P."/>
            <person name="Dvorak P."/>
        </authorList>
    </citation>
    <scope>NUCLEOTIDE SEQUENCE [LARGE SCALE GENOMIC DNA]</scope>
    <source>
        <strain evidence="2 3">D2a</strain>
    </source>
</reference>
<feature type="compositionally biased region" description="Basic and acidic residues" evidence="1">
    <location>
        <begin position="24"/>
        <end position="40"/>
    </location>
</feature>
<name>A0ABT2N053_9CYAN</name>
<dbReference type="RefSeq" id="WP_368009793.1">
    <property type="nucleotide sequence ID" value="NZ_JAMXFF010000096.1"/>
</dbReference>
<organism evidence="2 3">
    <name type="scientific">Laspinema palackyanum D2a</name>
    <dbReference type="NCBI Taxonomy" id="2953684"/>
    <lineage>
        <taxon>Bacteria</taxon>
        <taxon>Bacillati</taxon>
        <taxon>Cyanobacteriota</taxon>
        <taxon>Cyanophyceae</taxon>
        <taxon>Oscillatoriophycideae</taxon>
        <taxon>Oscillatoriales</taxon>
        <taxon>Laspinemataceae</taxon>
        <taxon>Laspinema</taxon>
        <taxon>Laspinema palackyanum</taxon>
    </lineage>
</organism>
<evidence type="ECO:0000256" key="1">
    <source>
        <dbReference type="SAM" id="MobiDB-lite"/>
    </source>
</evidence>
<evidence type="ECO:0000313" key="3">
    <source>
        <dbReference type="Proteomes" id="UP001525890"/>
    </source>
</evidence>
<dbReference type="Proteomes" id="UP001525890">
    <property type="component" value="Unassembled WGS sequence"/>
</dbReference>
<keyword evidence="3" id="KW-1185">Reference proteome</keyword>
<accession>A0ABT2N053</accession>
<evidence type="ECO:0000313" key="2">
    <source>
        <dbReference type="EMBL" id="MCT7970377.1"/>
    </source>
</evidence>
<feature type="region of interest" description="Disordered" evidence="1">
    <location>
        <begin position="22"/>
        <end position="53"/>
    </location>
</feature>
<sequence length="97" mass="10803">MGFFFSDLLVTQKQVSPASIQALKPERLLRDESDRFRPAEPHPNPPLAKGRGPEVPLITRQITIAEPHPNPPLGKGREPEVPLITRQITISVKNLPL</sequence>
<protein>
    <submittedName>
        <fullName evidence="2">Uncharacterized protein</fullName>
    </submittedName>
</protein>
<gene>
    <name evidence="2" type="ORF">NG799_29110</name>
</gene>